<dbReference type="GO" id="GO:0005829">
    <property type="term" value="C:cytosol"/>
    <property type="evidence" value="ECO:0007669"/>
    <property type="project" value="TreeGrafter"/>
</dbReference>
<dbReference type="PRINTS" id="PR00039">
    <property type="entry name" value="HTHLYSR"/>
</dbReference>
<dbReference type="InterPro" id="IPR036388">
    <property type="entry name" value="WH-like_DNA-bd_sf"/>
</dbReference>
<dbReference type="GO" id="GO:0003700">
    <property type="term" value="F:DNA-binding transcription factor activity"/>
    <property type="evidence" value="ECO:0007669"/>
    <property type="project" value="InterPro"/>
</dbReference>
<evidence type="ECO:0000313" key="6">
    <source>
        <dbReference type="EMBL" id="RQN02335.1"/>
    </source>
</evidence>
<protein>
    <submittedName>
        <fullName evidence="6">LysR family transcriptional regulator</fullName>
    </submittedName>
</protein>
<comment type="similarity">
    <text evidence="1">Belongs to the LysR transcriptional regulatory family.</text>
</comment>
<dbReference type="OrthoDB" id="3181812at2"/>
<dbReference type="RefSeq" id="WP_124237767.1">
    <property type="nucleotide sequence ID" value="NZ_JBHUFI010000017.1"/>
</dbReference>
<dbReference type="Pfam" id="PF00126">
    <property type="entry name" value="HTH_1"/>
    <property type="match status" value="1"/>
</dbReference>
<dbReference type="SUPFAM" id="SSF46785">
    <property type="entry name" value="Winged helix' DNA-binding domain"/>
    <property type="match status" value="1"/>
</dbReference>
<evidence type="ECO:0000256" key="4">
    <source>
        <dbReference type="ARBA" id="ARBA00023163"/>
    </source>
</evidence>
<gene>
    <name evidence="6" type="ORF">EHW97_13855</name>
</gene>
<evidence type="ECO:0000313" key="7">
    <source>
        <dbReference type="Proteomes" id="UP000275225"/>
    </source>
</evidence>
<dbReference type="Proteomes" id="UP000275225">
    <property type="component" value="Unassembled WGS sequence"/>
</dbReference>
<dbReference type="Pfam" id="PF03466">
    <property type="entry name" value="LysR_substrate"/>
    <property type="match status" value="1"/>
</dbReference>
<reference evidence="6 7" key="1">
    <citation type="submission" date="2018-11" db="EMBL/GenBank/DDBJ databases">
        <authorList>
            <person name="Li F."/>
        </authorList>
    </citation>
    <scope>NUCLEOTIDE SEQUENCE [LARGE SCALE GENOMIC DNA]</scope>
    <source>
        <strain evidence="6 7">YS17T</strain>
    </source>
</reference>
<dbReference type="GO" id="GO:0003677">
    <property type="term" value="F:DNA binding"/>
    <property type="evidence" value="ECO:0007669"/>
    <property type="project" value="UniProtKB-KW"/>
</dbReference>
<dbReference type="InterPro" id="IPR000847">
    <property type="entry name" value="LysR_HTH_N"/>
</dbReference>
<evidence type="ECO:0000259" key="5">
    <source>
        <dbReference type="PROSITE" id="PS50931"/>
    </source>
</evidence>
<keyword evidence="4" id="KW-0804">Transcription</keyword>
<feature type="domain" description="HTH lysR-type" evidence="5">
    <location>
        <begin position="1"/>
        <end position="58"/>
    </location>
</feature>
<keyword evidence="3" id="KW-0238">DNA-binding</keyword>
<evidence type="ECO:0000256" key="3">
    <source>
        <dbReference type="ARBA" id="ARBA00023125"/>
    </source>
</evidence>
<dbReference type="Gene3D" id="3.40.190.10">
    <property type="entry name" value="Periplasmic binding protein-like II"/>
    <property type="match status" value="2"/>
</dbReference>
<dbReference type="PROSITE" id="PS50931">
    <property type="entry name" value="HTH_LYSR"/>
    <property type="match status" value="1"/>
</dbReference>
<comment type="caution">
    <text evidence="6">The sequence shown here is derived from an EMBL/GenBank/DDBJ whole genome shotgun (WGS) entry which is preliminary data.</text>
</comment>
<dbReference type="EMBL" id="RQJX01000022">
    <property type="protein sequence ID" value="RQN02335.1"/>
    <property type="molecule type" value="Genomic_DNA"/>
</dbReference>
<evidence type="ECO:0000256" key="1">
    <source>
        <dbReference type="ARBA" id="ARBA00009437"/>
    </source>
</evidence>
<organism evidence="6 7">
    <name type="scientific">Aeromicrobium camelliae</name>
    <dbReference type="NCBI Taxonomy" id="1538144"/>
    <lineage>
        <taxon>Bacteria</taxon>
        <taxon>Bacillati</taxon>
        <taxon>Actinomycetota</taxon>
        <taxon>Actinomycetes</taxon>
        <taxon>Propionibacteriales</taxon>
        <taxon>Nocardioidaceae</taxon>
        <taxon>Aeromicrobium</taxon>
    </lineage>
</organism>
<evidence type="ECO:0000256" key="2">
    <source>
        <dbReference type="ARBA" id="ARBA00023015"/>
    </source>
</evidence>
<accession>A0A3N6WKN1</accession>
<dbReference type="InterPro" id="IPR036390">
    <property type="entry name" value="WH_DNA-bd_sf"/>
</dbReference>
<dbReference type="AlphaFoldDB" id="A0A3N6WKN1"/>
<dbReference type="FunFam" id="1.10.10.10:FF:000001">
    <property type="entry name" value="LysR family transcriptional regulator"/>
    <property type="match status" value="1"/>
</dbReference>
<dbReference type="InterPro" id="IPR050950">
    <property type="entry name" value="HTH-type_LysR_regulators"/>
</dbReference>
<keyword evidence="2" id="KW-0805">Transcription regulation</keyword>
<dbReference type="SUPFAM" id="SSF53850">
    <property type="entry name" value="Periplasmic binding protein-like II"/>
    <property type="match status" value="1"/>
</dbReference>
<name>A0A3N6WKN1_9ACTN</name>
<dbReference type="InterPro" id="IPR005119">
    <property type="entry name" value="LysR_subst-bd"/>
</dbReference>
<dbReference type="Gene3D" id="1.10.10.10">
    <property type="entry name" value="Winged helix-like DNA-binding domain superfamily/Winged helix DNA-binding domain"/>
    <property type="match status" value="1"/>
</dbReference>
<sequence length="303" mass="32813">MELRQLRYFCAVAAERNFTRAAANLRVAQSALSHQVAKLESELGTELLIRGPRGVRLTEAGELLNAHAQRIIDQTDRAGSEIAELVGLLRGRLRVGLIQTSATITPIIAVLGELHRRHPLVEIEIISAPSTEMIASVEDGGLDVAVVGTPHDALPSGLEEHLLVDEPVVAILPTGHPLADRTTISPRELFVDYDEPLIRFHEGSSLGAVTDAALQRLGIQPRWGIQAWQLEDMVRFAAHGLGIAIVPASTPGHLNRTQLPTFSTLTLADLDARHRVSLILDKEHASPAARRLAELLLGAATTR</sequence>
<proteinExistence type="inferred from homology"/>
<keyword evidence="7" id="KW-1185">Reference proteome</keyword>
<dbReference type="PANTHER" id="PTHR30419">
    <property type="entry name" value="HTH-TYPE TRANSCRIPTIONAL REGULATOR YBHD"/>
    <property type="match status" value="1"/>
</dbReference>